<sequence>MSFFSSCRGRSLMAPSSIKFSRPTLAVHILTSCATLCLCLGSFQLTIAFPMRRR</sequence>
<dbReference type="AlphaFoldDB" id="A0A2I2F458"/>
<organism evidence="1 2">
    <name type="scientific">Aspergillus candidus</name>
    <dbReference type="NCBI Taxonomy" id="41067"/>
    <lineage>
        <taxon>Eukaryota</taxon>
        <taxon>Fungi</taxon>
        <taxon>Dikarya</taxon>
        <taxon>Ascomycota</taxon>
        <taxon>Pezizomycotina</taxon>
        <taxon>Eurotiomycetes</taxon>
        <taxon>Eurotiomycetidae</taxon>
        <taxon>Eurotiales</taxon>
        <taxon>Aspergillaceae</taxon>
        <taxon>Aspergillus</taxon>
        <taxon>Aspergillus subgen. Circumdati</taxon>
    </lineage>
</organism>
<dbReference type="OrthoDB" id="5370350at2759"/>
<dbReference type="Proteomes" id="UP000234585">
    <property type="component" value="Unassembled WGS sequence"/>
</dbReference>
<evidence type="ECO:0000313" key="2">
    <source>
        <dbReference type="Proteomes" id="UP000234585"/>
    </source>
</evidence>
<reference evidence="1 2" key="1">
    <citation type="submission" date="2017-12" db="EMBL/GenBank/DDBJ databases">
        <authorList>
            <consortium name="DOE Joint Genome Institute"/>
            <person name="Haridas S."/>
            <person name="Kjaerbolling I."/>
            <person name="Vesth T.C."/>
            <person name="Frisvad J.C."/>
            <person name="Nybo J.L."/>
            <person name="Theobald S."/>
            <person name="Kuo A."/>
            <person name="Bowyer P."/>
            <person name="Matsuda Y."/>
            <person name="Mondo S."/>
            <person name="Lyhne E.K."/>
            <person name="Kogle M.E."/>
            <person name="Clum A."/>
            <person name="Lipzen A."/>
            <person name="Salamov A."/>
            <person name="Ngan C.Y."/>
            <person name="Daum C."/>
            <person name="Chiniquy J."/>
            <person name="Barry K."/>
            <person name="LaButti K."/>
            <person name="Simmons B.A."/>
            <person name="Magnuson J.K."/>
            <person name="Mortensen U.H."/>
            <person name="Larsen T.O."/>
            <person name="Grigoriev I.V."/>
            <person name="Baker S.E."/>
            <person name="Andersen M.R."/>
            <person name="Nordberg H.P."/>
            <person name="Cantor M.N."/>
            <person name="Hua S.X."/>
        </authorList>
    </citation>
    <scope>NUCLEOTIDE SEQUENCE [LARGE SCALE GENOMIC DNA]</scope>
    <source>
        <strain evidence="1 2">CBS 102.13</strain>
    </source>
</reference>
<gene>
    <name evidence="1" type="ORF">BDW47DRAFT_110334</name>
</gene>
<protein>
    <submittedName>
        <fullName evidence="1">Uncharacterized protein</fullName>
    </submittedName>
</protein>
<dbReference type="GeneID" id="36520850"/>
<dbReference type="EMBL" id="KZ559162">
    <property type="protein sequence ID" value="PLB35432.1"/>
    <property type="molecule type" value="Genomic_DNA"/>
</dbReference>
<proteinExistence type="predicted"/>
<keyword evidence="2" id="KW-1185">Reference proteome</keyword>
<name>A0A2I2F458_ASPCN</name>
<evidence type="ECO:0000313" key="1">
    <source>
        <dbReference type="EMBL" id="PLB35432.1"/>
    </source>
</evidence>
<accession>A0A2I2F458</accession>
<dbReference type="RefSeq" id="XP_024669444.1">
    <property type="nucleotide sequence ID" value="XM_024813690.1"/>
</dbReference>